<organism evidence="2 3">
    <name type="scientific">Cladorrhinum samala</name>
    <dbReference type="NCBI Taxonomy" id="585594"/>
    <lineage>
        <taxon>Eukaryota</taxon>
        <taxon>Fungi</taxon>
        <taxon>Dikarya</taxon>
        <taxon>Ascomycota</taxon>
        <taxon>Pezizomycotina</taxon>
        <taxon>Sordariomycetes</taxon>
        <taxon>Sordariomycetidae</taxon>
        <taxon>Sordariales</taxon>
        <taxon>Podosporaceae</taxon>
        <taxon>Cladorrhinum</taxon>
    </lineage>
</organism>
<evidence type="ECO:0000313" key="3">
    <source>
        <dbReference type="Proteomes" id="UP001321749"/>
    </source>
</evidence>
<feature type="compositionally biased region" description="Polar residues" evidence="1">
    <location>
        <begin position="17"/>
        <end position="26"/>
    </location>
</feature>
<feature type="region of interest" description="Disordered" evidence="1">
    <location>
        <begin position="201"/>
        <end position="253"/>
    </location>
</feature>
<feature type="compositionally biased region" description="Low complexity" evidence="1">
    <location>
        <begin position="276"/>
        <end position="292"/>
    </location>
</feature>
<feature type="compositionally biased region" description="Low complexity" evidence="1">
    <location>
        <begin position="458"/>
        <end position="485"/>
    </location>
</feature>
<dbReference type="Proteomes" id="UP001321749">
    <property type="component" value="Unassembled WGS sequence"/>
</dbReference>
<feature type="compositionally biased region" description="Basic and acidic residues" evidence="1">
    <location>
        <begin position="627"/>
        <end position="637"/>
    </location>
</feature>
<evidence type="ECO:0000256" key="1">
    <source>
        <dbReference type="SAM" id="MobiDB-lite"/>
    </source>
</evidence>
<feature type="region of interest" description="Disordered" evidence="1">
    <location>
        <begin position="370"/>
        <end position="396"/>
    </location>
</feature>
<feature type="compositionally biased region" description="Acidic residues" evidence="1">
    <location>
        <begin position="848"/>
        <end position="884"/>
    </location>
</feature>
<feature type="compositionally biased region" description="Low complexity" evidence="1">
    <location>
        <begin position="1249"/>
        <end position="1271"/>
    </location>
</feature>
<comment type="caution">
    <text evidence="2">The sequence shown here is derived from an EMBL/GenBank/DDBJ whole genome shotgun (WGS) entry which is preliminary data.</text>
</comment>
<feature type="compositionally biased region" description="Basic and acidic residues" evidence="1">
    <location>
        <begin position="991"/>
        <end position="1007"/>
    </location>
</feature>
<feature type="compositionally biased region" description="Basic and acidic residues" evidence="1">
    <location>
        <begin position="684"/>
        <end position="706"/>
    </location>
</feature>
<feature type="compositionally biased region" description="Low complexity" evidence="1">
    <location>
        <begin position="1400"/>
        <end position="1420"/>
    </location>
</feature>
<feature type="region of interest" description="Disordered" evidence="1">
    <location>
        <begin position="1"/>
        <end position="32"/>
    </location>
</feature>
<reference evidence="2" key="1">
    <citation type="journal article" date="2023" name="Mol. Phylogenet. Evol.">
        <title>Genome-scale phylogeny and comparative genomics of the fungal order Sordariales.</title>
        <authorList>
            <person name="Hensen N."/>
            <person name="Bonometti L."/>
            <person name="Westerberg I."/>
            <person name="Brannstrom I.O."/>
            <person name="Guillou S."/>
            <person name="Cros-Aarteil S."/>
            <person name="Calhoun S."/>
            <person name="Haridas S."/>
            <person name="Kuo A."/>
            <person name="Mondo S."/>
            <person name="Pangilinan J."/>
            <person name="Riley R."/>
            <person name="LaButti K."/>
            <person name="Andreopoulos B."/>
            <person name="Lipzen A."/>
            <person name="Chen C."/>
            <person name="Yan M."/>
            <person name="Daum C."/>
            <person name="Ng V."/>
            <person name="Clum A."/>
            <person name="Steindorff A."/>
            <person name="Ohm R.A."/>
            <person name="Martin F."/>
            <person name="Silar P."/>
            <person name="Natvig D.O."/>
            <person name="Lalanne C."/>
            <person name="Gautier V."/>
            <person name="Ament-Velasquez S.L."/>
            <person name="Kruys A."/>
            <person name="Hutchinson M.I."/>
            <person name="Powell A.J."/>
            <person name="Barry K."/>
            <person name="Miller A.N."/>
            <person name="Grigoriev I.V."/>
            <person name="Debuchy R."/>
            <person name="Gladieux P."/>
            <person name="Hiltunen Thoren M."/>
            <person name="Johannesson H."/>
        </authorList>
    </citation>
    <scope>NUCLEOTIDE SEQUENCE</scope>
    <source>
        <strain evidence="2">PSN324</strain>
    </source>
</reference>
<dbReference type="EMBL" id="MU864929">
    <property type="protein sequence ID" value="KAK4466967.1"/>
    <property type="molecule type" value="Genomic_DNA"/>
</dbReference>
<feature type="compositionally biased region" description="Polar residues" evidence="1">
    <location>
        <begin position="1029"/>
        <end position="1038"/>
    </location>
</feature>
<feature type="region of interest" description="Disordered" evidence="1">
    <location>
        <begin position="924"/>
        <end position="1070"/>
    </location>
</feature>
<feature type="compositionally biased region" description="Polar residues" evidence="1">
    <location>
        <begin position="567"/>
        <end position="579"/>
    </location>
</feature>
<feature type="compositionally biased region" description="Low complexity" evidence="1">
    <location>
        <begin position="791"/>
        <end position="801"/>
    </location>
</feature>
<feature type="region of interest" description="Disordered" evidence="1">
    <location>
        <begin position="670"/>
        <end position="906"/>
    </location>
</feature>
<proteinExistence type="predicted"/>
<sequence>MAGFADGLEAAAGQDATPLSEQTPITVDSFLPPRIDGPRAWQRVAVAPVPRRGRQRKIWKRVGGLTLPNPQDGYARANLELSSRSKTARKRTRPVNHVPIYGDAKWDPRVDDLHDGKADLEQARESVSIEQEEAQATAIDVKAKHATFPEDRLNWVPRKRNNSRWPILSKSDMMRVVANKQSFDMPAAPEPVEIPMKVNEQQMMTRSPRRPTRRISLLPSEDSPRKLKMIPLSPAKEPAPVLSPTKRPPLSPVKVVESPLRTFRVNATPTKVVLESPKSSSPPQKSPMKSSPITSRHEKASPQPLGTPKSNSTRKTDYSVPLIFDSPTPDLPAEPQHETRRRLSLQAARRSERKSLGAVPLSRLEALRKSPNRRHSFTALENAKPAAPGEAKGRRNSVDCAVADFKMVNETIGNKKAVEVDVKTNLDIFAQWPQPATPETSRQGVDVDEGQEAQAVQATPTPNEAAATAPSMQEELLASSVSSPPAEEEELSVTKNAESVGPALDQAAASPVPSPQASAVDEADMVQTGLQQQSEEDMFIPYEPEGLSTIYEESYIESPAMARKQPAQEQVLSEQPTESSADKDGNPSTPRNTRPNPFTAFTPPGQTADQSHILLDAELQLSIRNSIRKEQSSRRVPEPSSPTFSSPILDDSSYISTGDVSGISFLEDLESEQDSAAGDEVSEVADHVATHKDVALPRDLPERELVEPDIDSANQPETKTPELDSSAESASPQAAVPSVCVEDNNNNELLSNQHSSPKDATPEPESSDSVLAADDLLNGPDALSQAGKLEPQTPATPAQAADTEGSLALTTPEAKENLVVDPLESDSPSFTPINGRQSPPISVHALAEEPEAASSSEEDDLDADEVIEQQVDDEGADISSDDDSSSGTDAPRPINDTMQLQAMHDDSETEMLRKFVTRVAADKNAKVAAAAAAAALSTQSSRHKRNSGSNGTVTSSTGSPIARSDSESQADRIPLGEKSPNSPSPHKKRKHEETNDDAAKDTDDSKDAAQNCTPAPVLKKRRKLGEPFSQPSESTALSTPDEDESFDGGPRRSTRARSARILRPSAPSANSIALSTLSQIPVRLPGMGAMDDSGMDGRKSIGRIRSEEKDIAMITKNNTRKNKGAAVPPPVVLQKQQVDSSWIKLESKRVVDSTKSEVEKAASKSKSVKWDEQLARYQEADAPFKGMSSTLLADVLTADANLDDEEDELAIPIITEVSPVEKKSKVVAAPAEPTRRSNRTRLQAPTPVKKAVAGPGSSAAAAAAAASTKPAVRPRVSNTETAGSLAARAKAAVPKNKPVASTAAAKPTITATGRLKRKADSSSEATPDEDEKTVSAVGAKREIKRVKRGGDSAAAAAAVAATTKTTASKPAQGKPDESSENVPLTSSRRTTTLAVKKMKAPAVSGAAAATKATKGASSRSKTTKETTAEAPARPSGPNSSRPSTTATSAAKKLGMGANGTPAPKRRGRPPAAASARA</sequence>
<feature type="compositionally biased region" description="Low complexity" evidence="1">
    <location>
        <begin position="1428"/>
        <end position="1450"/>
    </location>
</feature>
<feature type="region of interest" description="Disordered" evidence="1">
    <location>
        <begin position="1084"/>
        <end position="1109"/>
    </location>
</feature>
<name>A0AAV9I1J5_9PEZI</name>
<reference evidence="2" key="2">
    <citation type="submission" date="2023-06" db="EMBL/GenBank/DDBJ databases">
        <authorList>
            <consortium name="Lawrence Berkeley National Laboratory"/>
            <person name="Mondo S.J."/>
            <person name="Hensen N."/>
            <person name="Bonometti L."/>
            <person name="Westerberg I."/>
            <person name="Brannstrom I.O."/>
            <person name="Guillou S."/>
            <person name="Cros-Aarteil S."/>
            <person name="Calhoun S."/>
            <person name="Haridas S."/>
            <person name="Kuo A."/>
            <person name="Pangilinan J."/>
            <person name="Riley R."/>
            <person name="Labutti K."/>
            <person name="Andreopoulos B."/>
            <person name="Lipzen A."/>
            <person name="Chen C."/>
            <person name="Yanf M."/>
            <person name="Daum C."/>
            <person name="Ng V."/>
            <person name="Clum A."/>
            <person name="Steindorff A."/>
            <person name="Ohm R."/>
            <person name="Martin F."/>
            <person name="Silar P."/>
            <person name="Natvig D."/>
            <person name="Lalanne C."/>
            <person name="Gautier V."/>
            <person name="Ament-Velasquez S.L."/>
            <person name="Kruys A."/>
            <person name="Hutchinson M.I."/>
            <person name="Powell A.J."/>
            <person name="Barry K."/>
            <person name="Miller A.N."/>
            <person name="Grigoriev I.V."/>
            <person name="Debuchy R."/>
            <person name="Gladieux P."/>
            <person name="Thoren M.H."/>
            <person name="Johannesson H."/>
        </authorList>
    </citation>
    <scope>NUCLEOTIDE SEQUENCE</scope>
    <source>
        <strain evidence="2">PSN324</strain>
    </source>
</reference>
<feature type="compositionally biased region" description="Low complexity" evidence="1">
    <location>
        <begin position="586"/>
        <end position="597"/>
    </location>
</feature>
<feature type="region of interest" description="Disordered" evidence="1">
    <location>
        <begin position="269"/>
        <end position="357"/>
    </location>
</feature>
<feature type="region of interest" description="Disordered" evidence="1">
    <location>
        <begin position="1221"/>
        <end position="1477"/>
    </location>
</feature>
<evidence type="ECO:0000313" key="2">
    <source>
        <dbReference type="EMBL" id="KAK4466967.1"/>
    </source>
</evidence>
<feature type="region of interest" description="Disordered" evidence="1">
    <location>
        <begin position="431"/>
        <end position="611"/>
    </location>
</feature>
<feature type="compositionally biased region" description="Low complexity" evidence="1">
    <location>
        <begin position="1353"/>
        <end position="1367"/>
    </location>
</feature>
<feature type="compositionally biased region" description="Low complexity" evidence="1">
    <location>
        <begin position="947"/>
        <end position="959"/>
    </location>
</feature>
<keyword evidence="3" id="KW-1185">Reference proteome</keyword>
<feature type="compositionally biased region" description="Polar residues" evidence="1">
    <location>
        <begin position="743"/>
        <end position="755"/>
    </location>
</feature>
<protein>
    <submittedName>
        <fullName evidence="2">Uncharacterized protein</fullName>
    </submittedName>
</protein>
<feature type="compositionally biased region" description="Polar residues" evidence="1">
    <location>
        <begin position="826"/>
        <end position="840"/>
    </location>
</feature>
<feature type="compositionally biased region" description="Polar residues" evidence="1">
    <location>
        <begin position="1380"/>
        <end position="1393"/>
    </location>
</feature>
<gene>
    <name evidence="2" type="ORF">QBC42DRAFT_43012</name>
</gene>
<feature type="compositionally biased region" description="Low complexity" evidence="1">
    <location>
        <begin position="926"/>
        <end position="935"/>
    </location>
</feature>
<feature type="compositionally biased region" description="Basic and acidic residues" evidence="1">
    <location>
        <begin position="1095"/>
        <end position="1109"/>
    </location>
</feature>
<feature type="compositionally biased region" description="Low complexity" evidence="1">
    <location>
        <begin position="1286"/>
        <end position="1300"/>
    </location>
</feature>
<feature type="compositionally biased region" description="Low complexity" evidence="1">
    <location>
        <begin position="506"/>
        <end position="520"/>
    </location>
</feature>
<feature type="region of interest" description="Disordered" evidence="1">
    <location>
        <begin position="626"/>
        <end position="655"/>
    </location>
</feature>
<accession>A0AAV9I1J5</accession>